<protein>
    <submittedName>
        <fullName evidence="3">Alpha/beta hydrolase</fullName>
    </submittedName>
</protein>
<dbReference type="RefSeq" id="WP_252587957.1">
    <property type="nucleotide sequence ID" value="NZ_JAMWYS010000035.1"/>
</dbReference>
<gene>
    <name evidence="3" type="ORF">NF867_10855</name>
</gene>
<dbReference type="EMBL" id="JAMWYS010000035">
    <property type="protein sequence ID" value="MCO4293364.1"/>
    <property type="molecule type" value="Genomic_DNA"/>
</dbReference>
<evidence type="ECO:0000256" key="1">
    <source>
        <dbReference type="ARBA" id="ARBA00022801"/>
    </source>
</evidence>
<reference evidence="3" key="1">
    <citation type="submission" date="2022-06" db="EMBL/GenBank/DDBJ databases">
        <title>Solitalea sp. MAHUQ-68 isolated from rhizospheric soil.</title>
        <authorList>
            <person name="Huq M.A."/>
        </authorList>
    </citation>
    <scope>NUCLEOTIDE SEQUENCE</scope>
    <source>
        <strain evidence="3">MAHUQ-68</strain>
    </source>
</reference>
<feature type="domain" description="BD-FAE-like" evidence="2">
    <location>
        <begin position="51"/>
        <end position="244"/>
    </location>
</feature>
<dbReference type="Pfam" id="PF20434">
    <property type="entry name" value="BD-FAE"/>
    <property type="match status" value="1"/>
</dbReference>
<comment type="caution">
    <text evidence="3">The sequence shown here is derived from an EMBL/GenBank/DDBJ whole genome shotgun (WGS) entry which is preliminary data.</text>
</comment>
<dbReference type="InterPro" id="IPR029058">
    <property type="entry name" value="AB_hydrolase_fold"/>
</dbReference>
<keyword evidence="4" id="KW-1185">Reference proteome</keyword>
<accession>A0A9X2JD91</accession>
<dbReference type="PROSITE" id="PS51257">
    <property type="entry name" value="PROKAR_LIPOPROTEIN"/>
    <property type="match status" value="1"/>
</dbReference>
<dbReference type="SUPFAM" id="SSF53474">
    <property type="entry name" value="alpha/beta-Hydrolases"/>
    <property type="match status" value="1"/>
</dbReference>
<dbReference type="Proteomes" id="UP001155182">
    <property type="component" value="Unassembled WGS sequence"/>
</dbReference>
<proteinExistence type="predicted"/>
<evidence type="ECO:0000313" key="3">
    <source>
        <dbReference type="EMBL" id="MCO4293364.1"/>
    </source>
</evidence>
<dbReference type="GO" id="GO:0016787">
    <property type="term" value="F:hydrolase activity"/>
    <property type="evidence" value="ECO:0007669"/>
    <property type="project" value="UniProtKB-KW"/>
</dbReference>
<name>A0A9X2JD91_9SPHI</name>
<keyword evidence="1 3" id="KW-0378">Hydrolase</keyword>
<dbReference type="PANTHER" id="PTHR48081">
    <property type="entry name" value="AB HYDROLASE SUPERFAMILY PROTEIN C4A8.06C"/>
    <property type="match status" value="1"/>
</dbReference>
<dbReference type="InterPro" id="IPR050300">
    <property type="entry name" value="GDXG_lipolytic_enzyme"/>
</dbReference>
<evidence type="ECO:0000259" key="2">
    <source>
        <dbReference type="Pfam" id="PF20434"/>
    </source>
</evidence>
<dbReference type="InterPro" id="IPR049492">
    <property type="entry name" value="BD-FAE-like_dom"/>
</dbReference>
<dbReference type="Gene3D" id="3.40.50.1820">
    <property type="entry name" value="alpha/beta hydrolase"/>
    <property type="match status" value="1"/>
</dbReference>
<organism evidence="3 4">
    <name type="scientific">Solitalea agri</name>
    <dbReference type="NCBI Taxonomy" id="2953739"/>
    <lineage>
        <taxon>Bacteria</taxon>
        <taxon>Pseudomonadati</taxon>
        <taxon>Bacteroidota</taxon>
        <taxon>Sphingobacteriia</taxon>
        <taxon>Sphingobacteriales</taxon>
        <taxon>Sphingobacteriaceae</taxon>
        <taxon>Solitalea</taxon>
    </lineage>
</organism>
<dbReference type="AlphaFoldDB" id="A0A9X2JD91"/>
<evidence type="ECO:0000313" key="4">
    <source>
        <dbReference type="Proteomes" id="UP001155182"/>
    </source>
</evidence>
<dbReference type="PANTHER" id="PTHR48081:SF13">
    <property type="entry name" value="ALPHA_BETA HYDROLASE"/>
    <property type="match status" value="1"/>
</dbReference>
<sequence length="283" mass="31650">MKTPLHLSPLYLSFFLMSSCSQMSRTDATSEMSVQIVENLSYGNDPEQKVDILLPSMRNDQTKVMLFLHGGSWKKGDKSDYTPALKAFAQRGFVIVNMNYRLAEKNKNKFPVQMDDITAVINMLDKRSHEWGFGLKNIGISGHSAGAHLALLYSYHFNKTGKVKAVAALAPVSDLTDAGRLGNAEYQNPIANFLGKKFLQDSTLWAAASPYWMVTAGAVPTLLFHGTEDRVVPINQSAKLEKRLESLNVPSKFIKYDAGHVWLGADLRDTRDNVIKWMNTYLN</sequence>